<proteinExistence type="predicted"/>
<dbReference type="KEGG" id="trz:GWP43_09735"/>
<dbReference type="InterPro" id="IPR035196">
    <property type="entry name" value="DUF5312"/>
</dbReference>
<dbReference type="Pfam" id="PF17239">
    <property type="entry name" value="DUF5312"/>
    <property type="match status" value="1"/>
</dbReference>
<name>A0A6P1Y428_9SPIR</name>
<organism evidence="1 2">
    <name type="scientific">Treponema vincentii</name>
    <dbReference type="NCBI Taxonomy" id="69710"/>
    <lineage>
        <taxon>Bacteria</taxon>
        <taxon>Pseudomonadati</taxon>
        <taxon>Spirochaetota</taxon>
        <taxon>Spirochaetia</taxon>
        <taxon>Spirochaetales</taxon>
        <taxon>Treponemataceae</taxon>
        <taxon>Treponema</taxon>
    </lineage>
</organism>
<protein>
    <submittedName>
        <fullName evidence="1">Uncharacterized protein</fullName>
    </submittedName>
</protein>
<gene>
    <name evidence="1" type="ORF">GWP43_09735</name>
</gene>
<accession>A0A6P1Y428</accession>
<dbReference type="Proteomes" id="UP000464374">
    <property type="component" value="Chromosome"/>
</dbReference>
<dbReference type="EMBL" id="CP048020">
    <property type="protein sequence ID" value="QHX43672.1"/>
    <property type="molecule type" value="Genomic_DNA"/>
</dbReference>
<evidence type="ECO:0000313" key="2">
    <source>
        <dbReference type="Proteomes" id="UP000464374"/>
    </source>
</evidence>
<evidence type="ECO:0000313" key="1">
    <source>
        <dbReference type="EMBL" id="QHX43672.1"/>
    </source>
</evidence>
<dbReference type="RefSeq" id="WP_162663986.1">
    <property type="nucleotide sequence ID" value="NZ_CP048020.1"/>
</dbReference>
<dbReference type="AlphaFoldDB" id="A0A6P1Y428"/>
<sequence length="568" mass="65725">MNPQVSTFDKLVDSLSTEEAQAMLTHIAENMKMSEDIQTDSKNEPLLSDTQVQKSIQINDEPFFIRLWLHLKSFFKALPIEKVYEEELIRRIGKGLQHEYKQYINIKENVFTKDFYELLRELRKTQLFFTSLLSAYDADKGNFYLLVSSFVAPDVYAKLMYNTDPFSCVPSSQANSNLRSELLKKIDETFSLMTTDYKAGMYQAANAIEWMRHFCELPIDKAVLCFTVNPAVEPSCSIFLLSVEINMLASVLSTIKPIPDVVLQALFLLSKQDKLNDKAVNMDEESVEFISQASHALETIREFSVRIPILDLARYTLKSIHWEPQCLEGGEDWFQLFKVAWKKRFAERWQLWASEQRRVQLSHQMLDLLKTDRLEPLPYRPWEDSWLVLQFKREFSFSFLASFFSRLYPTFVQPVLKTLLMEGNFYRRENLAEYTNAFTVLEKQQSCINTFESRLSPEGEIGAAFLQLREKTIASLKSKSSLEALMKSIETEAKQIIASSQNALKILCALLNGFIDGNKNSVYAPLLNWLNIQGNDNADFRKRVEGVKKLLQEVTNILMEADKIEADW</sequence>
<reference evidence="1 2" key="1">
    <citation type="submission" date="2020-01" db="EMBL/GenBank/DDBJ databases">
        <title>Complete genome sequence of a human oral phylogroup 1 Treponema sp. strain ATCC 700766, originally isolated from periodontitis dental plaque.</title>
        <authorList>
            <person name="Chan Y."/>
            <person name="Huo Y.-B."/>
            <person name="Yu X.-L."/>
            <person name="Zeng H."/>
            <person name="Leung W.-K."/>
            <person name="Watt R.M."/>
        </authorList>
    </citation>
    <scope>NUCLEOTIDE SEQUENCE [LARGE SCALE GENOMIC DNA]</scope>
    <source>
        <strain evidence="1 2">OMZ 804</strain>
    </source>
</reference>